<feature type="non-terminal residue" evidence="4">
    <location>
        <position position="113"/>
    </location>
</feature>
<evidence type="ECO:0000313" key="5">
    <source>
        <dbReference type="Proteomes" id="UP000324800"/>
    </source>
</evidence>
<protein>
    <submittedName>
        <fullName evidence="4">Uncharacterized protein</fullName>
    </submittedName>
</protein>
<keyword evidence="2" id="KW-0175">Coiled coil</keyword>
<dbReference type="AlphaFoldDB" id="A0A5J4VN48"/>
<comment type="subcellular location">
    <subcellularLocation>
        <location evidence="1">Cell projection</location>
        <location evidence="1">Cilium</location>
    </subcellularLocation>
</comment>
<dbReference type="InterPro" id="IPR028172">
    <property type="entry name" value="FT20"/>
</dbReference>
<dbReference type="GO" id="GO:0097730">
    <property type="term" value="C:non-motile cilium"/>
    <property type="evidence" value="ECO:0007669"/>
    <property type="project" value="TreeGrafter"/>
</dbReference>
<evidence type="ECO:0000256" key="3">
    <source>
        <dbReference type="ARBA" id="ARBA00023273"/>
    </source>
</evidence>
<evidence type="ECO:0000256" key="2">
    <source>
        <dbReference type="ARBA" id="ARBA00023054"/>
    </source>
</evidence>
<dbReference type="OrthoDB" id="10254896at2759"/>
<dbReference type="Pfam" id="PF14931">
    <property type="entry name" value="IFT20"/>
    <property type="match status" value="1"/>
</dbReference>
<dbReference type="PANTHER" id="PTHR31978:SF1">
    <property type="entry name" value="INTRAFLAGELLAR TRANSPORT PROTEIN 20 HOMOLOG"/>
    <property type="match status" value="1"/>
</dbReference>
<gene>
    <name evidence="4" type="ORF">EZS28_020521</name>
</gene>
<name>A0A5J4VN48_9EUKA</name>
<dbReference type="GO" id="GO:0061512">
    <property type="term" value="P:protein localization to cilium"/>
    <property type="evidence" value="ECO:0007669"/>
    <property type="project" value="TreeGrafter"/>
</dbReference>
<evidence type="ECO:0000256" key="1">
    <source>
        <dbReference type="ARBA" id="ARBA00004138"/>
    </source>
</evidence>
<dbReference type="GO" id="GO:0060271">
    <property type="term" value="P:cilium assembly"/>
    <property type="evidence" value="ECO:0007669"/>
    <property type="project" value="TreeGrafter"/>
</dbReference>
<dbReference type="GO" id="GO:0036064">
    <property type="term" value="C:ciliary basal body"/>
    <property type="evidence" value="ECO:0007669"/>
    <property type="project" value="TreeGrafter"/>
</dbReference>
<proteinExistence type="predicted"/>
<evidence type="ECO:0000313" key="4">
    <source>
        <dbReference type="EMBL" id="KAA6383950.1"/>
    </source>
</evidence>
<dbReference type="GO" id="GO:0005737">
    <property type="term" value="C:cytoplasm"/>
    <property type="evidence" value="ECO:0007669"/>
    <property type="project" value="TreeGrafter"/>
</dbReference>
<keyword evidence="3" id="KW-0966">Cell projection</keyword>
<dbReference type="GO" id="GO:0030990">
    <property type="term" value="C:intraciliary transport particle"/>
    <property type="evidence" value="ECO:0007669"/>
    <property type="project" value="TreeGrafter"/>
</dbReference>
<reference evidence="4 5" key="1">
    <citation type="submission" date="2019-03" db="EMBL/GenBank/DDBJ databases">
        <title>Single cell metagenomics reveals metabolic interactions within the superorganism composed of flagellate Streblomastix strix and complex community of Bacteroidetes bacteria on its surface.</title>
        <authorList>
            <person name="Treitli S.C."/>
            <person name="Kolisko M."/>
            <person name="Husnik F."/>
            <person name="Keeling P."/>
            <person name="Hampl V."/>
        </authorList>
    </citation>
    <scope>NUCLEOTIDE SEQUENCE [LARGE SCALE GENOMIC DNA]</scope>
    <source>
        <strain evidence="4">ST1C</strain>
    </source>
</reference>
<sequence length="113" mass="13228">MQVFIITEVLVPQLEDFESSTVVMFQFILMSLIQPSISAILCSCQLFLLLIPTFTQKVETFNENVSNYIEYVDQLAQKTEQEKARAMGFRNIISSEMERRNRRKLELEEEIVD</sequence>
<dbReference type="GO" id="GO:0097546">
    <property type="term" value="C:ciliary base"/>
    <property type="evidence" value="ECO:0007669"/>
    <property type="project" value="TreeGrafter"/>
</dbReference>
<organism evidence="4 5">
    <name type="scientific">Streblomastix strix</name>
    <dbReference type="NCBI Taxonomy" id="222440"/>
    <lineage>
        <taxon>Eukaryota</taxon>
        <taxon>Metamonada</taxon>
        <taxon>Preaxostyla</taxon>
        <taxon>Oxymonadida</taxon>
        <taxon>Streblomastigidae</taxon>
        <taxon>Streblomastix</taxon>
    </lineage>
</organism>
<dbReference type="Proteomes" id="UP000324800">
    <property type="component" value="Unassembled WGS sequence"/>
</dbReference>
<comment type="caution">
    <text evidence="4">The sequence shown here is derived from an EMBL/GenBank/DDBJ whole genome shotgun (WGS) entry which is preliminary data.</text>
</comment>
<accession>A0A5J4VN48</accession>
<dbReference type="EMBL" id="SNRW01005991">
    <property type="protein sequence ID" value="KAA6383950.1"/>
    <property type="molecule type" value="Genomic_DNA"/>
</dbReference>
<dbReference type="PANTHER" id="PTHR31978">
    <property type="entry name" value="INTRAFLAGELLAR TRANSPORT PROTEIN 20 HOMOLOG"/>
    <property type="match status" value="1"/>
</dbReference>